<dbReference type="Gene3D" id="3.20.20.70">
    <property type="entry name" value="Aldolase class I"/>
    <property type="match status" value="1"/>
</dbReference>
<sequence>MLEIWAATPTPFTSDGKLALDVVAAQAAHLHAAGVTGAFVGGTTGEFPAMDVAERVSLLEAWRDARPEGLRLGVHVGHSDMAQAQQLAAHAQSCGVDLVAAVGPYYGDAATLDALVGHLADIAAAAPSTPFGFYHIPSMTGSAFRPSEVVAALAAAAPTMSAVKFTDGNLLEFDRTRAAAPGLTAFFGRDELLPAGLACGVDRVIGTLYNGMAPLAHAVAAAFERGDAAQAYRLHAPFRQVATAADANGGVGFLKALMNELGPDAGPARSPWGRLSASARAKVSELAGVVRAALEGADG</sequence>
<dbReference type="EMBL" id="VFPA01000005">
    <property type="protein sequence ID" value="TQM04333.1"/>
    <property type="molecule type" value="Genomic_DNA"/>
</dbReference>
<dbReference type="Proteomes" id="UP000315677">
    <property type="component" value="Unassembled WGS sequence"/>
</dbReference>
<dbReference type="SUPFAM" id="SSF51569">
    <property type="entry name" value="Aldolase"/>
    <property type="match status" value="1"/>
</dbReference>
<name>A0A543D4R8_9PSEU</name>
<reference evidence="8 9" key="1">
    <citation type="submission" date="2019-06" db="EMBL/GenBank/DDBJ databases">
        <title>Sequencing the genomes of 1000 actinobacteria strains.</title>
        <authorList>
            <person name="Klenk H.-P."/>
        </authorList>
    </citation>
    <scope>NUCLEOTIDE SEQUENCE [LARGE SCALE GENOMIC DNA]</scope>
    <source>
        <strain evidence="8 9">DSM 45301</strain>
    </source>
</reference>
<accession>A0A543D4R8</accession>
<evidence type="ECO:0000256" key="7">
    <source>
        <dbReference type="PIRSR" id="PIRSR001365-2"/>
    </source>
</evidence>
<evidence type="ECO:0000256" key="1">
    <source>
        <dbReference type="ARBA" id="ARBA00004496"/>
    </source>
</evidence>
<keyword evidence="9" id="KW-1185">Reference proteome</keyword>
<dbReference type="InterPro" id="IPR002220">
    <property type="entry name" value="DapA-like"/>
</dbReference>
<feature type="active site" description="Proton donor/acceptor" evidence="6">
    <location>
        <position position="134"/>
    </location>
</feature>
<comment type="similarity">
    <text evidence="5">Belongs to the DapA family.</text>
</comment>
<evidence type="ECO:0000256" key="3">
    <source>
        <dbReference type="ARBA" id="ARBA00023239"/>
    </source>
</evidence>
<dbReference type="RefSeq" id="WP_142061680.1">
    <property type="nucleotide sequence ID" value="NZ_VFPA01000005.1"/>
</dbReference>
<comment type="caution">
    <text evidence="8">The sequence shown here is derived from an EMBL/GenBank/DDBJ whole genome shotgun (WGS) entry which is preliminary data.</text>
</comment>
<evidence type="ECO:0000256" key="2">
    <source>
        <dbReference type="ARBA" id="ARBA00022490"/>
    </source>
</evidence>
<dbReference type="PIRSF" id="PIRSF001365">
    <property type="entry name" value="DHDPS"/>
    <property type="match status" value="1"/>
</dbReference>
<dbReference type="Pfam" id="PF00701">
    <property type="entry name" value="DHDPS"/>
    <property type="match status" value="1"/>
</dbReference>
<gene>
    <name evidence="8" type="ORF">FB558_7366</name>
</gene>
<dbReference type="InterPro" id="IPR013785">
    <property type="entry name" value="Aldolase_TIM"/>
</dbReference>
<feature type="binding site" evidence="7">
    <location>
        <position position="205"/>
    </location>
    <ligand>
        <name>pyruvate</name>
        <dbReference type="ChEBI" id="CHEBI:15361"/>
    </ligand>
</feature>
<feature type="active site" description="Schiff-base intermediate with substrate" evidence="6">
    <location>
        <position position="164"/>
    </location>
</feature>
<keyword evidence="2" id="KW-0963">Cytoplasm</keyword>
<evidence type="ECO:0000256" key="5">
    <source>
        <dbReference type="PIRNR" id="PIRNR001365"/>
    </source>
</evidence>
<comment type="subcellular location">
    <subcellularLocation>
        <location evidence="1">Cytoplasm</location>
    </subcellularLocation>
</comment>
<keyword evidence="3 5" id="KW-0456">Lyase</keyword>
<evidence type="ECO:0000256" key="4">
    <source>
        <dbReference type="ARBA" id="ARBA00023277"/>
    </source>
</evidence>
<evidence type="ECO:0000313" key="9">
    <source>
        <dbReference type="Proteomes" id="UP000315677"/>
    </source>
</evidence>
<dbReference type="PANTHER" id="PTHR12128">
    <property type="entry name" value="DIHYDRODIPICOLINATE SYNTHASE"/>
    <property type="match status" value="1"/>
</dbReference>
<proteinExistence type="inferred from homology"/>
<feature type="binding site" evidence="7">
    <location>
        <position position="44"/>
    </location>
    <ligand>
        <name>pyruvate</name>
        <dbReference type="ChEBI" id="CHEBI:15361"/>
    </ligand>
</feature>
<dbReference type="AlphaFoldDB" id="A0A543D4R8"/>
<evidence type="ECO:0000256" key="6">
    <source>
        <dbReference type="PIRSR" id="PIRSR001365-1"/>
    </source>
</evidence>
<dbReference type="GO" id="GO:0005737">
    <property type="term" value="C:cytoplasm"/>
    <property type="evidence" value="ECO:0007669"/>
    <property type="project" value="UniProtKB-SubCell"/>
</dbReference>
<dbReference type="GO" id="GO:0016829">
    <property type="term" value="F:lyase activity"/>
    <property type="evidence" value="ECO:0007669"/>
    <property type="project" value="UniProtKB-KW"/>
</dbReference>
<evidence type="ECO:0000313" key="8">
    <source>
        <dbReference type="EMBL" id="TQM04333.1"/>
    </source>
</evidence>
<dbReference type="PRINTS" id="PR00146">
    <property type="entry name" value="DHPICSNTHASE"/>
</dbReference>
<dbReference type="SMART" id="SM01130">
    <property type="entry name" value="DHDPS"/>
    <property type="match status" value="1"/>
</dbReference>
<keyword evidence="4" id="KW-0119">Carbohydrate metabolism</keyword>
<protein>
    <submittedName>
        <fullName evidence="8">N-acetylneuraminate lyase</fullName>
    </submittedName>
</protein>
<dbReference type="OrthoDB" id="3175637at2"/>
<organism evidence="8 9">
    <name type="scientific">Pseudonocardia kunmingensis</name>
    <dbReference type="NCBI Taxonomy" id="630975"/>
    <lineage>
        <taxon>Bacteria</taxon>
        <taxon>Bacillati</taxon>
        <taxon>Actinomycetota</taxon>
        <taxon>Actinomycetes</taxon>
        <taxon>Pseudonocardiales</taxon>
        <taxon>Pseudonocardiaceae</taxon>
        <taxon>Pseudonocardia</taxon>
    </lineage>
</organism>
<dbReference type="PANTHER" id="PTHR12128:SF21">
    <property type="entry name" value="N-ACETYLNEURAMINATE LYASE"/>
    <property type="match status" value="1"/>
</dbReference>